<protein>
    <recommendedName>
        <fullName evidence="5">G domain-containing protein</fullName>
    </recommendedName>
</protein>
<evidence type="ECO:0008006" key="5">
    <source>
        <dbReference type="Google" id="ProtNLM"/>
    </source>
</evidence>
<gene>
    <name evidence="3" type="ORF">NEPTK9_000400</name>
</gene>
<feature type="coiled-coil region" evidence="1">
    <location>
        <begin position="524"/>
        <end position="620"/>
    </location>
</feature>
<keyword evidence="4" id="KW-1185">Reference proteome</keyword>
<keyword evidence="1" id="KW-0175">Coiled coil</keyword>
<evidence type="ECO:0000256" key="2">
    <source>
        <dbReference type="SAM" id="MobiDB-lite"/>
    </source>
</evidence>
<dbReference type="InterPro" id="IPR027417">
    <property type="entry name" value="P-loop_NTPase"/>
</dbReference>
<evidence type="ECO:0000313" key="3">
    <source>
        <dbReference type="EMBL" id="MBF5058900.1"/>
    </source>
</evidence>
<organism evidence="3 4">
    <name type="scientific">Candidatus Neptunichlamydia vexilliferae</name>
    <dbReference type="NCBI Taxonomy" id="1651774"/>
    <lineage>
        <taxon>Bacteria</taxon>
        <taxon>Pseudomonadati</taxon>
        <taxon>Chlamydiota</taxon>
        <taxon>Chlamydiia</taxon>
        <taxon>Parachlamydiales</taxon>
        <taxon>Simkaniaceae</taxon>
        <taxon>Candidatus Neptunichlamydia</taxon>
    </lineage>
</organism>
<reference evidence="3 4" key="1">
    <citation type="submission" date="2020-01" db="EMBL/GenBank/DDBJ databases">
        <title>Draft genome sequence of Cand. Neptunochlamydia vexilliferae K9.</title>
        <authorList>
            <person name="Schulz F."/>
            <person name="Koestlbacher S."/>
            <person name="Wascher F."/>
            <person name="Pizzetti I."/>
            <person name="Horn M."/>
        </authorList>
    </citation>
    <scope>NUCLEOTIDE SEQUENCE [LARGE SCALE GENOMIC DNA]</scope>
    <source>
        <strain evidence="3 4">K9</strain>
    </source>
</reference>
<feature type="region of interest" description="Disordered" evidence="2">
    <location>
        <begin position="1"/>
        <end position="47"/>
    </location>
</feature>
<dbReference type="EMBL" id="JAAEJV010000005">
    <property type="protein sequence ID" value="MBF5058900.1"/>
    <property type="molecule type" value="Genomic_DNA"/>
</dbReference>
<sequence length="830" mass="93944">MNKNKQTTPINPIPSSSNYASSSNNTSPSTNFINTNTSHSSTTTHSIPDLNATLKTLNTKDPKTLLAQKLKNPHQTLTHDESIALLLECVRQGQAQAQKAQDKEITLFIGNTGAGKSTTVNYLCGCTFELKRWKDLGIKGLGKAIVVKPTTTGGAKNEVMPIGHTKISKTFMPQIEKEGPNTYMDCPGFLDNRGVEINIANAVNIKNAVKAAKTAKVVILINYHALQASRGRGVSEMLQIAYNLFGNKQNLLKSKNSLLIGITKAPTDSSLEELRDFITEDNPVLEALQDQIFTYDPLDRPLEDAWKKEDFLNAISNLKPVPHHKKIFSTVLTYEDEHKLLQISQTLGQRIQQALQTKNYPQAALHYQHLASLSVIDHHTIERHLQTQKRKIHTHAATQTQHFYQQAFFQNFTQAENHLTHLKKLLQAFPALTPHIKPQELAATLNHSKKQKAEKEARERAYQKQIQAVNQKLEDSIKQIDAQKARMEQELTQRDKKYQELLTLQKQTHAQSFQTLENTFQKLIQERDARLEKQQQQYEAARQLNDQKKVQQLQQEKQKIEATYQKQLEQAEQEKQQALLQNQKLLETQKKTHTAQQQALQNQIKQLEAQKIQKQTLKKQILPSIAYGKATWEKHFGPGSITEKEPPLPPNIEQILNEPTPFKVEGYSGKVRDTHLLVWIPSKVNNTPLTLDNLEGLFGKYKQYASYVKSEVGSKGTTSHWILMSKNVLEGTRNKTYDNQEQIVGKYAYKGYTLPNALDVAVAVLLHQKEKKEYLLPEKPQWTFTRCQEKVNNNQSSVAIGGFAGAGLRVSSVGYYCIDDGAVGVRKLRV</sequence>
<name>A0ABS0AZY9_9BACT</name>
<dbReference type="SUPFAM" id="SSF52540">
    <property type="entry name" value="P-loop containing nucleoside triphosphate hydrolases"/>
    <property type="match status" value="1"/>
</dbReference>
<dbReference type="Gene3D" id="3.40.50.300">
    <property type="entry name" value="P-loop containing nucleotide triphosphate hydrolases"/>
    <property type="match status" value="1"/>
</dbReference>
<feature type="coiled-coil region" evidence="1">
    <location>
        <begin position="445"/>
        <end position="497"/>
    </location>
</feature>
<comment type="caution">
    <text evidence="3">The sequence shown here is derived from an EMBL/GenBank/DDBJ whole genome shotgun (WGS) entry which is preliminary data.</text>
</comment>
<evidence type="ECO:0000313" key="4">
    <source>
        <dbReference type="Proteomes" id="UP001194714"/>
    </source>
</evidence>
<proteinExistence type="predicted"/>
<accession>A0ABS0AZY9</accession>
<evidence type="ECO:0000256" key="1">
    <source>
        <dbReference type="SAM" id="Coils"/>
    </source>
</evidence>
<dbReference type="Proteomes" id="UP001194714">
    <property type="component" value="Unassembled WGS sequence"/>
</dbReference>
<feature type="compositionally biased region" description="Low complexity" evidence="2">
    <location>
        <begin position="7"/>
        <end position="47"/>
    </location>
</feature>